<dbReference type="InterPro" id="IPR000014">
    <property type="entry name" value="PAS"/>
</dbReference>
<name>A0A7V8U974_9SPHN</name>
<dbReference type="AlphaFoldDB" id="A0A7V8U974"/>
<dbReference type="InterPro" id="IPR035965">
    <property type="entry name" value="PAS-like_dom_sf"/>
</dbReference>
<dbReference type="PANTHER" id="PTHR44757:SF2">
    <property type="entry name" value="BIOFILM ARCHITECTURE MAINTENANCE PROTEIN MBAA"/>
    <property type="match status" value="1"/>
</dbReference>
<dbReference type="Gene3D" id="3.30.450.20">
    <property type="entry name" value="PAS domain"/>
    <property type="match status" value="1"/>
</dbReference>
<dbReference type="NCBIfam" id="TIGR00229">
    <property type="entry name" value="sensory_box"/>
    <property type="match status" value="1"/>
</dbReference>
<dbReference type="Pfam" id="PF00563">
    <property type="entry name" value="EAL"/>
    <property type="match status" value="1"/>
</dbReference>
<keyword evidence="1" id="KW-0472">Membrane</keyword>
<dbReference type="SMART" id="SM00267">
    <property type="entry name" value="GGDEF"/>
    <property type="match status" value="1"/>
</dbReference>
<evidence type="ECO:0000313" key="6">
    <source>
        <dbReference type="Proteomes" id="UP000589292"/>
    </source>
</evidence>
<dbReference type="PROSITE" id="PS50883">
    <property type="entry name" value="EAL"/>
    <property type="match status" value="1"/>
</dbReference>
<dbReference type="SUPFAM" id="SSF55073">
    <property type="entry name" value="Nucleotide cyclase"/>
    <property type="match status" value="1"/>
</dbReference>
<feature type="domain" description="GGDEF" evidence="4">
    <location>
        <begin position="392"/>
        <end position="525"/>
    </location>
</feature>
<dbReference type="InterPro" id="IPR001633">
    <property type="entry name" value="EAL_dom"/>
</dbReference>
<dbReference type="PROSITE" id="PS50887">
    <property type="entry name" value="GGDEF"/>
    <property type="match status" value="1"/>
</dbReference>
<dbReference type="Proteomes" id="UP000589292">
    <property type="component" value="Unassembled WGS sequence"/>
</dbReference>
<dbReference type="SMART" id="SM00052">
    <property type="entry name" value="EAL"/>
    <property type="match status" value="1"/>
</dbReference>
<dbReference type="InterPro" id="IPR029787">
    <property type="entry name" value="Nucleotide_cyclase"/>
</dbReference>
<dbReference type="PANTHER" id="PTHR44757">
    <property type="entry name" value="DIGUANYLATE CYCLASE DGCP"/>
    <property type="match status" value="1"/>
</dbReference>
<dbReference type="EMBL" id="VDES01000002">
    <property type="protein sequence ID" value="MBA1374783.1"/>
    <property type="molecule type" value="Genomic_DNA"/>
</dbReference>
<dbReference type="SUPFAM" id="SSF141868">
    <property type="entry name" value="EAL domain-like"/>
    <property type="match status" value="1"/>
</dbReference>
<dbReference type="PROSITE" id="PS50113">
    <property type="entry name" value="PAC"/>
    <property type="match status" value="1"/>
</dbReference>
<dbReference type="InterPro" id="IPR043128">
    <property type="entry name" value="Rev_trsase/Diguanyl_cyclase"/>
</dbReference>
<feature type="transmembrane region" description="Helical" evidence="1">
    <location>
        <begin position="79"/>
        <end position="100"/>
    </location>
</feature>
<feature type="transmembrane region" description="Helical" evidence="1">
    <location>
        <begin position="144"/>
        <end position="161"/>
    </location>
</feature>
<dbReference type="CDD" id="cd01948">
    <property type="entry name" value="EAL"/>
    <property type="match status" value="1"/>
</dbReference>
<accession>A0A7V8U974</accession>
<dbReference type="SUPFAM" id="SSF55785">
    <property type="entry name" value="PYP-like sensor domain (PAS domain)"/>
    <property type="match status" value="1"/>
</dbReference>
<proteinExistence type="predicted"/>
<dbReference type="InterPro" id="IPR013656">
    <property type="entry name" value="PAS_4"/>
</dbReference>
<feature type="transmembrane region" description="Helical" evidence="1">
    <location>
        <begin position="112"/>
        <end position="138"/>
    </location>
</feature>
<evidence type="ECO:0000259" key="4">
    <source>
        <dbReference type="PROSITE" id="PS50887"/>
    </source>
</evidence>
<dbReference type="InterPro" id="IPR000700">
    <property type="entry name" value="PAS-assoc_C"/>
</dbReference>
<dbReference type="CDD" id="cd01949">
    <property type="entry name" value="GGDEF"/>
    <property type="match status" value="1"/>
</dbReference>
<keyword evidence="1" id="KW-0812">Transmembrane</keyword>
<feature type="transmembrane region" description="Helical" evidence="1">
    <location>
        <begin position="190"/>
        <end position="207"/>
    </location>
</feature>
<sequence length="790" mass="87071">MFRYVARVSKTPAKPSTARDLPVMALLGLCDPPEGDWDHFRAIQYTGLARYAILRVVTNLVLGLMVCQLFSGFVPLWQLAGWMGMLGASLYFPTVLYRHSGMVNHDHVARRFVLQLVAATSLIAFVWCVPILVFAPMATQMELAAVWTILAALVVGGTLLLNALPLGAFVFNLVLMAASVIAFWQGENIVTVGAIVCFSILLALSGFENARAYLMFKFSEQGLAEKDEVVSLLLREFEEGDADWLWQIDAGRRIVAASPRFAFAAGREASEIEGMPLTQLIAGKHWESGNLAPSLHILSDKLTKRESFSNLVVKVHGEEKTYWWELSASPRYDDNGTFMGFRGVGSDVTESRESAEKIARLARFDTLTGLPNRLQLTEALDRALKECEQWNCRCGFLMIDLDRFKSVNDTLGHLVGDRLLAQVSLRLRSLMGKDELCGRLGGDEFAVVMRDTGDGQRISDLAGRIIDVLSRPYEVDQHTLFIGASVGSATGTRDGRTVETLMRSADLALYRSKDEGGGRHNVYEPKLHSHAEERRVMEIALRKALEKDEFSLAYQPVVDASSESLVAFEALIRWSNPEFGQVSPARFIPLAEDARLVVPIGNWVLHRACREAVTWPANVRVAVNVSAEQLYEPDFVETVVEALSETGLAPQRLELEVTESVFLREGSRAGETLDQILALGVGLSLDDFGTGYSALGYLSKTRFTTIKVDRSFVQGAARGAQESIAIIRAVVAMAESLGMSTTAEGAETEHEVRVIRDLGCKKIQGYFYGRPMTADDVQSLFGGQQTAMFG</sequence>
<evidence type="ECO:0000256" key="1">
    <source>
        <dbReference type="SAM" id="Phobius"/>
    </source>
</evidence>
<gene>
    <name evidence="5" type="ORF">FG486_10555</name>
</gene>
<protein>
    <submittedName>
        <fullName evidence="5">EAL domain-containing protein</fullName>
    </submittedName>
</protein>
<dbReference type="InterPro" id="IPR035919">
    <property type="entry name" value="EAL_sf"/>
</dbReference>
<feature type="transmembrane region" description="Helical" evidence="1">
    <location>
        <begin position="52"/>
        <end position="73"/>
    </location>
</feature>
<evidence type="ECO:0000313" key="5">
    <source>
        <dbReference type="EMBL" id="MBA1374783.1"/>
    </source>
</evidence>
<keyword evidence="6" id="KW-1185">Reference proteome</keyword>
<keyword evidence="1" id="KW-1133">Transmembrane helix</keyword>
<reference evidence="5 6" key="1">
    <citation type="journal article" date="1994" name="Int. J. Syst. Bacteriol.">
        <title>Phylogenetic positions of novel aerobic, bacteriochlorophyll a-containing bacteria and description of Roseococcus thiosulfatophilus gen. nov., sp. nov., Erythromicrobium ramosum gen. nov., sp. nov., and Erythrobacter litoralis sp. nov.</title>
        <authorList>
            <person name="Yurkov V."/>
            <person name="Stackebrandt E."/>
            <person name="Holmes A."/>
            <person name="Fuerst J.A."/>
            <person name="Hugenholtz P."/>
            <person name="Golecki J."/>
            <person name="Gad'on N."/>
            <person name="Gorlenko V.M."/>
            <person name="Kompantseva E.I."/>
            <person name="Drews G."/>
        </authorList>
    </citation>
    <scope>NUCLEOTIDE SEQUENCE [LARGE SCALE GENOMIC DNA]</scope>
    <source>
        <strain evidence="5 6">KR-99</strain>
    </source>
</reference>
<feature type="domain" description="EAL" evidence="3">
    <location>
        <begin position="534"/>
        <end position="785"/>
    </location>
</feature>
<dbReference type="Gene3D" id="3.20.20.450">
    <property type="entry name" value="EAL domain"/>
    <property type="match status" value="1"/>
</dbReference>
<dbReference type="Pfam" id="PF00990">
    <property type="entry name" value="GGDEF"/>
    <property type="match status" value="1"/>
</dbReference>
<dbReference type="Pfam" id="PF08448">
    <property type="entry name" value="PAS_4"/>
    <property type="match status" value="1"/>
</dbReference>
<dbReference type="InterPro" id="IPR052155">
    <property type="entry name" value="Biofilm_reg_signaling"/>
</dbReference>
<dbReference type="InterPro" id="IPR000160">
    <property type="entry name" value="GGDEF_dom"/>
</dbReference>
<evidence type="ECO:0000259" key="3">
    <source>
        <dbReference type="PROSITE" id="PS50883"/>
    </source>
</evidence>
<dbReference type="NCBIfam" id="TIGR00254">
    <property type="entry name" value="GGDEF"/>
    <property type="match status" value="1"/>
</dbReference>
<dbReference type="Gene3D" id="3.30.70.270">
    <property type="match status" value="1"/>
</dbReference>
<evidence type="ECO:0000259" key="2">
    <source>
        <dbReference type="PROSITE" id="PS50113"/>
    </source>
</evidence>
<organism evidence="5 6">
    <name type="scientific">Sphingomonas ursincola</name>
    <dbReference type="NCBI Taxonomy" id="56361"/>
    <lineage>
        <taxon>Bacteria</taxon>
        <taxon>Pseudomonadati</taxon>
        <taxon>Pseudomonadota</taxon>
        <taxon>Alphaproteobacteria</taxon>
        <taxon>Sphingomonadales</taxon>
        <taxon>Sphingomonadaceae</taxon>
        <taxon>Sphingomonas</taxon>
    </lineage>
</organism>
<feature type="domain" description="PAC" evidence="2">
    <location>
        <begin position="306"/>
        <end position="360"/>
    </location>
</feature>
<comment type="caution">
    <text evidence="5">The sequence shown here is derived from an EMBL/GenBank/DDBJ whole genome shotgun (WGS) entry which is preliminary data.</text>
</comment>